<dbReference type="PROSITE" id="PS01133">
    <property type="entry name" value="UPF0017"/>
    <property type="match status" value="1"/>
</dbReference>
<keyword evidence="10" id="KW-0732">Signal</keyword>
<keyword evidence="7" id="KW-1133">Transmembrane helix</keyword>
<feature type="active site" description="Charge relay system" evidence="9">
    <location>
        <position position="194"/>
    </location>
</feature>
<dbReference type="GO" id="GO:0051793">
    <property type="term" value="P:medium-chain fatty acid catabolic process"/>
    <property type="evidence" value="ECO:0007669"/>
    <property type="project" value="TreeGrafter"/>
</dbReference>
<evidence type="ECO:0000256" key="6">
    <source>
        <dbReference type="ARBA" id="ARBA00022968"/>
    </source>
</evidence>
<name>A0AAE1G883_PETCI</name>
<comment type="subcellular location">
    <subcellularLocation>
        <location evidence="1">Membrane</location>
        <topology evidence="1">Single-pass type II membrane protein</topology>
    </subcellularLocation>
</comment>
<evidence type="ECO:0000256" key="2">
    <source>
        <dbReference type="ARBA" id="ARBA00010884"/>
    </source>
</evidence>
<gene>
    <name evidence="12" type="ORF">Pcinc_008005</name>
</gene>
<feature type="signal peptide" evidence="10">
    <location>
        <begin position="1"/>
        <end position="19"/>
    </location>
</feature>
<evidence type="ECO:0000256" key="7">
    <source>
        <dbReference type="ARBA" id="ARBA00022989"/>
    </source>
</evidence>
<evidence type="ECO:0000256" key="9">
    <source>
        <dbReference type="PIRSR" id="PIRSR005211-1"/>
    </source>
</evidence>
<dbReference type="Proteomes" id="UP001286313">
    <property type="component" value="Unassembled WGS sequence"/>
</dbReference>
<evidence type="ECO:0000256" key="5">
    <source>
        <dbReference type="ARBA" id="ARBA00022801"/>
    </source>
</evidence>
<keyword evidence="4" id="KW-0812">Transmembrane</keyword>
<dbReference type="GO" id="GO:0048240">
    <property type="term" value="P:sperm capacitation"/>
    <property type="evidence" value="ECO:0007669"/>
    <property type="project" value="TreeGrafter"/>
</dbReference>
<dbReference type="GO" id="GO:0051792">
    <property type="term" value="P:medium-chain fatty acid biosynthetic process"/>
    <property type="evidence" value="ECO:0007669"/>
    <property type="project" value="TreeGrafter"/>
</dbReference>
<evidence type="ECO:0000256" key="3">
    <source>
        <dbReference type="ARBA" id="ARBA00022487"/>
    </source>
</evidence>
<feature type="active site" description="Charge relay system" evidence="9">
    <location>
        <position position="361"/>
    </location>
</feature>
<dbReference type="Gene3D" id="3.40.50.1820">
    <property type="entry name" value="alpha/beta hydrolase"/>
    <property type="match status" value="1"/>
</dbReference>
<evidence type="ECO:0000256" key="1">
    <source>
        <dbReference type="ARBA" id="ARBA00004606"/>
    </source>
</evidence>
<keyword evidence="6" id="KW-0735">Signal-anchor</keyword>
<dbReference type="InterPro" id="IPR029058">
    <property type="entry name" value="AB_hydrolase_fold"/>
</dbReference>
<evidence type="ECO:0000259" key="11">
    <source>
        <dbReference type="Pfam" id="PF00561"/>
    </source>
</evidence>
<feature type="domain" description="AB hydrolase-1" evidence="11">
    <location>
        <begin position="115"/>
        <end position="367"/>
    </location>
</feature>
<evidence type="ECO:0000256" key="4">
    <source>
        <dbReference type="ARBA" id="ARBA00022692"/>
    </source>
</evidence>
<dbReference type="PANTHER" id="PTHR10794:SF45">
    <property type="entry name" value="MONOACYLGLYCEROL LIPASE ABHD2"/>
    <property type="match status" value="1"/>
</dbReference>
<dbReference type="PIRSF" id="PIRSF005211">
    <property type="entry name" value="Ab_hydro_YheT"/>
    <property type="match status" value="1"/>
</dbReference>
<keyword evidence="8" id="KW-0472">Membrane</keyword>
<dbReference type="Pfam" id="PF00561">
    <property type="entry name" value="Abhydrolase_1"/>
    <property type="match status" value="1"/>
</dbReference>
<evidence type="ECO:0000256" key="10">
    <source>
        <dbReference type="SAM" id="SignalP"/>
    </source>
</evidence>
<evidence type="ECO:0000256" key="8">
    <source>
        <dbReference type="ARBA" id="ARBA00023136"/>
    </source>
</evidence>
<dbReference type="InterPro" id="IPR000073">
    <property type="entry name" value="AB_hydrolase_1"/>
</dbReference>
<dbReference type="GO" id="GO:0046464">
    <property type="term" value="P:acylglycerol catabolic process"/>
    <property type="evidence" value="ECO:0007669"/>
    <property type="project" value="TreeGrafter"/>
</dbReference>
<dbReference type="SUPFAM" id="SSF53474">
    <property type="entry name" value="alpha/beta-Hydrolases"/>
    <property type="match status" value="1"/>
</dbReference>
<keyword evidence="3" id="KW-0719">Serine esterase</keyword>
<dbReference type="GO" id="GO:0047372">
    <property type="term" value="F:monoacylglycerol lipase activity"/>
    <property type="evidence" value="ECO:0007669"/>
    <property type="project" value="TreeGrafter"/>
</dbReference>
<keyword evidence="13" id="KW-1185">Reference proteome</keyword>
<keyword evidence="5" id="KW-0378">Hydrolase</keyword>
<dbReference type="GO" id="GO:0097524">
    <property type="term" value="C:sperm plasma membrane"/>
    <property type="evidence" value="ECO:0007669"/>
    <property type="project" value="TreeGrafter"/>
</dbReference>
<accession>A0AAE1G883</accession>
<dbReference type="AlphaFoldDB" id="A0AAE1G883"/>
<evidence type="ECO:0000313" key="13">
    <source>
        <dbReference type="Proteomes" id="UP001286313"/>
    </source>
</evidence>
<dbReference type="GO" id="GO:0008126">
    <property type="term" value="F:acetylesterase activity"/>
    <property type="evidence" value="ECO:0007669"/>
    <property type="project" value="TreeGrafter"/>
</dbReference>
<dbReference type="GO" id="GO:0036126">
    <property type="term" value="C:sperm flagellum"/>
    <property type="evidence" value="ECO:0007669"/>
    <property type="project" value="TreeGrafter"/>
</dbReference>
<dbReference type="InterPro" id="IPR050960">
    <property type="entry name" value="AB_hydrolase_4_sf"/>
</dbReference>
<dbReference type="EMBL" id="JAWQEG010000601">
    <property type="protein sequence ID" value="KAK3887922.1"/>
    <property type="molecule type" value="Genomic_DNA"/>
</dbReference>
<organism evidence="12 13">
    <name type="scientific">Petrolisthes cinctipes</name>
    <name type="common">Flat porcelain crab</name>
    <dbReference type="NCBI Taxonomy" id="88211"/>
    <lineage>
        <taxon>Eukaryota</taxon>
        <taxon>Metazoa</taxon>
        <taxon>Ecdysozoa</taxon>
        <taxon>Arthropoda</taxon>
        <taxon>Crustacea</taxon>
        <taxon>Multicrustacea</taxon>
        <taxon>Malacostraca</taxon>
        <taxon>Eumalacostraca</taxon>
        <taxon>Eucarida</taxon>
        <taxon>Decapoda</taxon>
        <taxon>Pleocyemata</taxon>
        <taxon>Anomura</taxon>
        <taxon>Galatheoidea</taxon>
        <taxon>Porcellanidae</taxon>
        <taxon>Petrolisthes</taxon>
    </lineage>
</organism>
<dbReference type="GO" id="GO:0043401">
    <property type="term" value="P:steroid hormone receptor signaling pathway"/>
    <property type="evidence" value="ECO:0007669"/>
    <property type="project" value="TreeGrafter"/>
</dbReference>
<proteinExistence type="inferred from homology"/>
<sequence>MSAVVVFAVFLLICTILKFLNVTSPPRPPRLLCSDSKFLELVLKYCPQLNETYVPVRLWGSSGHLQTIVHATVGRTYCPNVLPRRCAARQDDGATVTWDVYDPTGPSDLDEDYTIAVCPGIANSSESTYVRSLVSLAGSLGYRCVVLNHLGVLPHLKLTSPRVFRYGESDELHLMLMKYTECWPDTRMVLVGFSMGANIVCKYLGELDRARPRNIVGAISICQGYDAVKSLQYMLEWHNLARIYLFSMTENMRSVILKHKEQLLTEEVKRRHNVDERRVLSAATLPELDEVYTRRISGFRSVEELYRNDSSVHYLPNITVPMIFINARDDPLVHPDMLSIPQEFVKKNKNALYIETEHGGHLGYYDGGFLLPRPVTWLDRTVLSLATALAHNQVKDG</sequence>
<comment type="similarity">
    <text evidence="2">Belongs to the AB hydrolase superfamily. AB hydrolase 4 family.</text>
</comment>
<dbReference type="InterPro" id="IPR000952">
    <property type="entry name" value="AB_hydrolase_4_CS"/>
</dbReference>
<dbReference type="InterPro" id="IPR012020">
    <property type="entry name" value="ABHD4"/>
</dbReference>
<reference evidence="12" key="1">
    <citation type="submission" date="2023-10" db="EMBL/GenBank/DDBJ databases">
        <title>Genome assemblies of two species of porcelain crab, Petrolisthes cinctipes and Petrolisthes manimaculis (Anomura: Porcellanidae).</title>
        <authorList>
            <person name="Angst P."/>
        </authorList>
    </citation>
    <scope>NUCLEOTIDE SEQUENCE</scope>
    <source>
        <strain evidence="12">PB745_01</strain>
        <tissue evidence="12">Gill</tissue>
    </source>
</reference>
<feature type="active site" description="Charge relay system" evidence="9">
    <location>
        <position position="330"/>
    </location>
</feature>
<evidence type="ECO:0000313" key="12">
    <source>
        <dbReference type="EMBL" id="KAK3887922.1"/>
    </source>
</evidence>
<feature type="chain" id="PRO_5042230172" description="AB hydrolase-1 domain-containing protein" evidence="10">
    <location>
        <begin position="20"/>
        <end position="397"/>
    </location>
</feature>
<protein>
    <recommendedName>
        <fullName evidence="11">AB hydrolase-1 domain-containing protein</fullName>
    </recommendedName>
</protein>
<comment type="caution">
    <text evidence="12">The sequence shown here is derived from an EMBL/GenBank/DDBJ whole genome shotgun (WGS) entry which is preliminary data.</text>
</comment>
<dbReference type="PANTHER" id="PTHR10794">
    <property type="entry name" value="ABHYDROLASE DOMAIN-CONTAINING PROTEIN"/>
    <property type="match status" value="1"/>
</dbReference>